<keyword evidence="8" id="KW-0963">Cytoplasm</keyword>
<comment type="caution">
    <text evidence="10">The sequence shown here is derived from an EMBL/GenBank/DDBJ whole genome shotgun (WGS) entry which is preliminary data.</text>
</comment>
<dbReference type="Pfam" id="PF01648">
    <property type="entry name" value="ACPS"/>
    <property type="match status" value="1"/>
</dbReference>
<comment type="similarity">
    <text evidence="8">Belongs to the P-Pant transferase superfamily. AcpS family.</text>
</comment>
<evidence type="ECO:0000259" key="9">
    <source>
        <dbReference type="Pfam" id="PF01648"/>
    </source>
</evidence>
<feature type="domain" description="4'-phosphopantetheinyl transferase" evidence="9">
    <location>
        <begin position="4"/>
        <end position="120"/>
    </location>
</feature>
<keyword evidence="11" id="KW-1185">Reference proteome</keyword>
<dbReference type="HAMAP" id="MF_00101">
    <property type="entry name" value="AcpS"/>
    <property type="match status" value="1"/>
</dbReference>
<dbReference type="InterPro" id="IPR008278">
    <property type="entry name" value="4-PPantetheinyl_Trfase_dom"/>
</dbReference>
<dbReference type="SUPFAM" id="SSF56214">
    <property type="entry name" value="4'-phosphopantetheinyl transferase"/>
    <property type="match status" value="1"/>
</dbReference>
<protein>
    <recommendedName>
        <fullName evidence="8">Holo-[acyl-carrier-protein] synthase</fullName>
        <shortName evidence="8">Holo-ACP synthase</shortName>
        <ecNumber evidence="8">2.7.8.7</ecNumber>
    </recommendedName>
    <alternativeName>
        <fullName evidence="8">4'-phosphopantetheinyl transferase AcpS</fullName>
    </alternativeName>
</protein>
<dbReference type="GO" id="GO:0005737">
    <property type="term" value="C:cytoplasm"/>
    <property type="evidence" value="ECO:0007669"/>
    <property type="project" value="UniProtKB-SubCell"/>
</dbReference>
<keyword evidence="1 8" id="KW-0444">Lipid biosynthesis</keyword>
<dbReference type="RefSeq" id="WP_115792584.1">
    <property type="nucleotide sequence ID" value="NZ_QSLN01000006.1"/>
</dbReference>
<keyword evidence="3 8" id="KW-0479">Metal-binding</keyword>
<dbReference type="Gene3D" id="3.90.470.20">
    <property type="entry name" value="4'-phosphopantetheinyl transferase domain"/>
    <property type="match status" value="1"/>
</dbReference>
<dbReference type="InterPro" id="IPR037143">
    <property type="entry name" value="4-PPantetheinyl_Trfase_dom_sf"/>
</dbReference>
<evidence type="ECO:0000313" key="11">
    <source>
        <dbReference type="Proteomes" id="UP000256329"/>
    </source>
</evidence>
<evidence type="ECO:0000256" key="4">
    <source>
        <dbReference type="ARBA" id="ARBA00022832"/>
    </source>
</evidence>
<accession>A0A3D8P3D8</accession>
<feature type="binding site" evidence="8">
    <location>
        <position position="57"/>
    </location>
    <ligand>
        <name>Mg(2+)</name>
        <dbReference type="ChEBI" id="CHEBI:18420"/>
    </ligand>
</feature>
<evidence type="ECO:0000256" key="3">
    <source>
        <dbReference type="ARBA" id="ARBA00022723"/>
    </source>
</evidence>
<evidence type="ECO:0000313" key="10">
    <source>
        <dbReference type="EMBL" id="RDV83255.1"/>
    </source>
</evidence>
<dbReference type="GO" id="GO:0006633">
    <property type="term" value="P:fatty acid biosynthetic process"/>
    <property type="evidence" value="ECO:0007669"/>
    <property type="project" value="UniProtKB-UniRule"/>
</dbReference>
<gene>
    <name evidence="8 10" type="primary">acpS</name>
    <name evidence="10" type="ORF">DXX99_05960</name>
</gene>
<comment type="function">
    <text evidence="8">Transfers the 4'-phosphopantetheine moiety from coenzyme A to a Ser of acyl-carrier-protein.</text>
</comment>
<reference evidence="10 11" key="1">
    <citation type="submission" date="2018-08" db="EMBL/GenBank/DDBJ databases">
        <title>Form III RuBisCO-mediated autotrophy in Thermodesulfobium bacteria.</title>
        <authorList>
            <person name="Toshchakov S.V."/>
            <person name="Kublanov I.V."/>
            <person name="Frolov E."/>
            <person name="Bonch-Osmolovskaya E.A."/>
            <person name="Tourova T.P."/>
            <person name="Chernych N.A."/>
            <person name="Lebedinsky A.V."/>
        </authorList>
    </citation>
    <scope>NUCLEOTIDE SEQUENCE [LARGE SCALE GENOMIC DNA]</scope>
    <source>
        <strain evidence="10 11">SR</strain>
    </source>
</reference>
<name>A0A3D8P3D8_9THEO</name>
<dbReference type="GO" id="GO:0000287">
    <property type="term" value="F:magnesium ion binding"/>
    <property type="evidence" value="ECO:0007669"/>
    <property type="project" value="UniProtKB-UniRule"/>
</dbReference>
<dbReference type="NCBIfam" id="TIGR00516">
    <property type="entry name" value="acpS"/>
    <property type="match status" value="1"/>
</dbReference>
<evidence type="ECO:0000256" key="2">
    <source>
        <dbReference type="ARBA" id="ARBA00022679"/>
    </source>
</evidence>
<comment type="catalytic activity">
    <reaction evidence="8">
        <text>apo-[ACP] + CoA = holo-[ACP] + adenosine 3',5'-bisphosphate + H(+)</text>
        <dbReference type="Rhea" id="RHEA:12068"/>
        <dbReference type="Rhea" id="RHEA-COMP:9685"/>
        <dbReference type="Rhea" id="RHEA-COMP:9690"/>
        <dbReference type="ChEBI" id="CHEBI:15378"/>
        <dbReference type="ChEBI" id="CHEBI:29999"/>
        <dbReference type="ChEBI" id="CHEBI:57287"/>
        <dbReference type="ChEBI" id="CHEBI:58343"/>
        <dbReference type="ChEBI" id="CHEBI:64479"/>
        <dbReference type="EC" id="2.7.8.7"/>
    </reaction>
</comment>
<dbReference type="EMBL" id="QSLN01000006">
    <property type="protein sequence ID" value="RDV83255.1"/>
    <property type="molecule type" value="Genomic_DNA"/>
</dbReference>
<evidence type="ECO:0000256" key="5">
    <source>
        <dbReference type="ARBA" id="ARBA00022842"/>
    </source>
</evidence>
<dbReference type="OrthoDB" id="517356at2"/>
<dbReference type="EC" id="2.7.8.7" evidence="8"/>
<feature type="binding site" evidence="8">
    <location>
        <position position="8"/>
    </location>
    <ligand>
        <name>Mg(2+)</name>
        <dbReference type="ChEBI" id="CHEBI:18420"/>
    </ligand>
</feature>
<evidence type="ECO:0000256" key="1">
    <source>
        <dbReference type="ARBA" id="ARBA00022516"/>
    </source>
</evidence>
<evidence type="ECO:0000256" key="6">
    <source>
        <dbReference type="ARBA" id="ARBA00023098"/>
    </source>
</evidence>
<proteinExistence type="inferred from homology"/>
<evidence type="ECO:0000256" key="7">
    <source>
        <dbReference type="ARBA" id="ARBA00023160"/>
    </source>
</evidence>
<sequence length="126" mass="13820">MLVGIGTDIVAVARVKRALGRWGDRFLNRVFTPGERAMGLGRRDALCFWAGRFAAKEAVLKALGTGRQGISFREIEIVADGKGRPVVRLLGRAQLRAEELGVKEIWLSIAHEKGYAVAVAYVEGRE</sequence>
<dbReference type="NCBIfam" id="TIGR00556">
    <property type="entry name" value="pantethn_trn"/>
    <property type="match status" value="1"/>
</dbReference>
<dbReference type="GO" id="GO:0008897">
    <property type="term" value="F:holo-[acyl-carrier-protein] synthase activity"/>
    <property type="evidence" value="ECO:0007669"/>
    <property type="project" value="UniProtKB-UniRule"/>
</dbReference>
<keyword evidence="4 8" id="KW-0276">Fatty acid metabolism</keyword>
<keyword evidence="6 8" id="KW-0443">Lipid metabolism</keyword>
<organism evidence="10 11">
    <name type="scientific">Ammonifex thiophilus</name>
    <dbReference type="NCBI Taxonomy" id="444093"/>
    <lineage>
        <taxon>Bacteria</taxon>
        <taxon>Bacillati</taxon>
        <taxon>Bacillota</taxon>
        <taxon>Clostridia</taxon>
        <taxon>Thermoanaerobacterales</taxon>
        <taxon>Thermoanaerobacteraceae</taxon>
        <taxon>Ammonifex</taxon>
    </lineage>
</organism>
<comment type="cofactor">
    <cofactor evidence="8">
        <name>Mg(2+)</name>
        <dbReference type="ChEBI" id="CHEBI:18420"/>
    </cofactor>
</comment>
<dbReference type="AlphaFoldDB" id="A0A3D8P3D8"/>
<dbReference type="InterPro" id="IPR002582">
    <property type="entry name" value="ACPS"/>
</dbReference>
<keyword evidence="5 8" id="KW-0460">Magnesium</keyword>
<dbReference type="Proteomes" id="UP000256329">
    <property type="component" value="Unassembled WGS sequence"/>
</dbReference>
<keyword evidence="7 8" id="KW-0275">Fatty acid biosynthesis</keyword>
<dbReference type="InterPro" id="IPR004568">
    <property type="entry name" value="Ppantetheine-prot_Trfase_dom"/>
</dbReference>
<keyword evidence="2 8" id="KW-0808">Transferase</keyword>
<evidence type="ECO:0000256" key="8">
    <source>
        <dbReference type="HAMAP-Rule" id="MF_00101"/>
    </source>
</evidence>
<comment type="subcellular location">
    <subcellularLocation>
        <location evidence="8">Cytoplasm</location>
    </subcellularLocation>
</comment>